<feature type="region of interest" description="Disordered" evidence="1">
    <location>
        <begin position="93"/>
        <end position="116"/>
    </location>
</feature>
<evidence type="ECO:0000256" key="1">
    <source>
        <dbReference type="SAM" id="MobiDB-lite"/>
    </source>
</evidence>
<dbReference type="EMBL" id="LT978514">
    <property type="protein sequence ID" value="SPC21517.1"/>
    <property type="molecule type" value="Genomic_DNA"/>
</dbReference>
<proteinExistence type="predicted"/>
<evidence type="ECO:0000313" key="2">
    <source>
        <dbReference type="EMBL" id="SPC21517.1"/>
    </source>
</evidence>
<accession>A0A7Z7JDU4</accession>
<dbReference type="Proteomes" id="UP000257139">
    <property type="component" value="Chromosome CBM2594_b"/>
</dbReference>
<reference evidence="2 3" key="1">
    <citation type="submission" date="2018-01" db="EMBL/GenBank/DDBJ databases">
        <authorList>
            <person name="Clerissi C."/>
        </authorList>
    </citation>
    <scope>NUCLEOTIDE SEQUENCE [LARGE SCALE GENOMIC DNA]</scope>
    <source>
        <strain evidence="2">Cupriavidus taiwanensis STM 6021</strain>
    </source>
</reference>
<dbReference type="AlphaFoldDB" id="A0A7Z7JDU4"/>
<sequence>MSGASRSSQWHSAPTRLRMPLMLKVAIFSVDAGMPDGDEGMQKKPAERSAGYWPYARQVLPVGLVALPPVVPAALPELAPLVALVALAVLLAPPDDSPGRSPSRRTRMSLLTSFTP</sequence>
<protein>
    <submittedName>
        <fullName evidence="2">Uncharacterized protein</fullName>
    </submittedName>
</protein>
<organism evidence="2 3">
    <name type="scientific">Cupriavidus taiwanensis</name>
    <dbReference type="NCBI Taxonomy" id="164546"/>
    <lineage>
        <taxon>Bacteria</taxon>
        <taxon>Pseudomonadati</taxon>
        <taxon>Pseudomonadota</taxon>
        <taxon>Betaproteobacteria</taxon>
        <taxon>Burkholderiales</taxon>
        <taxon>Burkholderiaceae</taxon>
        <taxon>Cupriavidus</taxon>
    </lineage>
</organism>
<name>A0A7Z7JDU4_9BURK</name>
<gene>
    <name evidence="2" type="ORF">CBM2594_B10621</name>
</gene>
<evidence type="ECO:0000313" key="3">
    <source>
        <dbReference type="Proteomes" id="UP000257139"/>
    </source>
</evidence>